<feature type="region of interest" description="Disordered" evidence="1">
    <location>
        <begin position="1"/>
        <end position="22"/>
    </location>
</feature>
<dbReference type="EMBL" id="JAGMUV010000002">
    <property type="protein sequence ID" value="KAH7170944.1"/>
    <property type="molecule type" value="Genomic_DNA"/>
</dbReference>
<accession>A0A9P9JH67</accession>
<proteinExistence type="predicted"/>
<dbReference type="AlphaFoldDB" id="A0A9P9JH67"/>
<dbReference type="Proteomes" id="UP000738349">
    <property type="component" value="Unassembled WGS sequence"/>
</dbReference>
<name>A0A9P9JH67_9HYPO</name>
<comment type="caution">
    <text evidence="2">The sequence shown here is derived from an EMBL/GenBank/DDBJ whole genome shotgun (WGS) entry which is preliminary data.</text>
</comment>
<evidence type="ECO:0000313" key="3">
    <source>
        <dbReference type="Proteomes" id="UP000738349"/>
    </source>
</evidence>
<organism evidence="2 3">
    <name type="scientific">Dactylonectria macrodidyma</name>
    <dbReference type="NCBI Taxonomy" id="307937"/>
    <lineage>
        <taxon>Eukaryota</taxon>
        <taxon>Fungi</taxon>
        <taxon>Dikarya</taxon>
        <taxon>Ascomycota</taxon>
        <taxon>Pezizomycotina</taxon>
        <taxon>Sordariomycetes</taxon>
        <taxon>Hypocreomycetidae</taxon>
        <taxon>Hypocreales</taxon>
        <taxon>Nectriaceae</taxon>
        <taxon>Dactylonectria</taxon>
    </lineage>
</organism>
<keyword evidence="3" id="KW-1185">Reference proteome</keyword>
<gene>
    <name evidence="2" type="ORF">EDB81DRAFT_185085</name>
</gene>
<sequence>MVSSHHSHTSALGAYTKSRHPQFNDVNQSAAERGQAAADEGDDEIILSAGPPMEADVAYSPIALAASSDGDDFIDVERELISSEPSGLTAPSTSDDTVGPAPGPVLASSSSSVASVAGTLTPILGHDQLTTININLLNQGNNKYSTPECNIVHLPGRSTVCSPITRTSDLTSIELGGPFSPVDDGRGSTICGVGAWADIARPPFP</sequence>
<evidence type="ECO:0000256" key="1">
    <source>
        <dbReference type="SAM" id="MobiDB-lite"/>
    </source>
</evidence>
<evidence type="ECO:0000313" key="2">
    <source>
        <dbReference type="EMBL" id="KAH7170944.1"/>
    </source>
</evidence>
<reference evidence="2" key="1">
    <citation type="journal article" date="2021" name="Nat. Commun.">
        <title>Genetic determinants of endophytism in the Arabidopsis root mycobiome.</title>
        <authorList>
            <person name="Mesny F."/>
            <person name="Miyauchi S."/>
            <person name="Thiergart T."/>
            <person name="Pickel B."/>
            <person name="Atanasova L."/>
            <person name="Karlsson M."/>
            <person name="Huettel B."/>
            <person name="Barry K.W."/>
            <person name="Haridas S."/>
            <person name="Chen C."/>
            <person name="Bauer D."/>
            <person name="Andreopoulos W."/>
            <person name="Pangilinan J."/>
            <person name="LaButti K."/>
            <person name="Riley R."/>
            <person name="Lipzen A."/>
            <person name="Clum A."/>
            <person name="Drula E."/>
            <person name="Henrissat B."/>
            <person name="Kohler A."/>
            <person name="Grigoriev I.V."/>
            <person name="Martin F.M."/>
            <person name="Hacquard S."/>
        </authorList>
    </citation>
    <scope>NUCLEOTIDE SEQUENCE</scope>
    <source>
        <strain evidence="2">MPI-CAGE-AT-0147</strain>
    </source>
</reference>
<protein>
    <submittedName>
        <fullName evidence="2">Uncharacterized protein</fullName>
    </submittedName>
</protein>
<dbReference type="OrthoDB" id="5097621at2759"/>